<dbReference type="Proteomes" id="UP000824088">
    <property type="component" value="Unassembled WGS sequence"/>
</dbReference>
<evidence type="ECO:0008006" key="3">
    <source>
        <dbReference type="Google" id="ProtNLM"/>
    </source>
</evidence>
<name>A0A9D1HQM7_9FIRM</name>
<evidence type="ECO:0000313" key="1">
    <source>
        <dbReference type="EMBL" id="HIU20848.1"/>
    </source>
</evidence>
<comment type="caution">
    <text evidence="1">The sequence shown here is derived from an EMBL/GenBank/DDBJ whole genome shotgun (WGS) entry which is preliminary data.</text>
</comment>
<gene>
    <name evidence="1" type="ORF">IAD51_01205</name>
</gene>
<reference evidence="1" key="2">
    <citation type="journal article" date="2021" name="PeerJ">
        <title>Extensive microbial diversity within the chicken gut microbiome revealed by metagenomics and culture.</title>
        <authorList>
            <person name="Gilroy R."/>
            <person name="Ravi A."/>
            <person name="Getino M."/>
            <person name="Pursley I."/>
            <person name="Horton D.L."/>
            <person name="Alikhan N.F."/>
            <person name="Baker D."/>
            <person name="Gharbi K."/>
            <person name="Hall N."/>
            <person name="Watson M."/>
            <person name="Adriaenssens E.M."/>
            <person name="Foster-Nyarko E."/>
            <person name="Jarju S."/>
            <person name="Secka A."/>
            <person name="Antonio M."/>
            <person name="Oren A."/>
            <person name="Chaudhuri R.R."/>
            <person name="La Ragione R."/>
            <person name="Hildebrand F."/>
            <person name="Pallen M.J."/>
        </authorList>
    </citation>
    <scope>NUCLEOTIDE SEQUENCE</scope>
    <source>
        <strain evidence="1">1063</strain>
    </source>
</reference>
<organism evidence="1 2">
    <name type="scientific">Candidatus Limadaptatus stercorigallinarum</name>
    <dbReference type="NCBI Taxonomy" id="2840845"/>
    <lineage>
        <taxon>Bacteria</taxon>
        <taxon>Bacillati</taxon>
        <taxon>Bacillota</taxon>
        <taxon>Clostridia</taxon>
        <taxon>Eubacteriales</taxon>
        <taxon>Candidatus Limadaptatus</taxon>
    </lineage>
</organism>
<dbReference type="EMBL" id="DVMN01000019">
    <property type="protein sequence ID" value="HIU20848.1"/>
    <property type="molecule type" value="Genomic_DNA"/>
</dbReference>
<protein>
    <recommendedName>
        <fullName evidence="3">Alcohol acetyltransferase</fullName>
    </recommendedName>
</protein>
<evidence type="ECO:0000313" key="2">
    <source>
        <dbReference type="Proteomes" id="UP000824088"/>
    </source>
</evidence>
<dbReference type="AlphaFoldDB" id="A0A9D1HQM7"/>
<sequence length="417" mass="46851">MKKDKPELKRYRLDVSAQFYPIISTKKAQSLFRLSAVMDKKVDGGILQRAAEDVLVRFPTFKVRLKKGYAWYYFEENTERVRVTPSTGELLRPIDMKLTAGYPFRICYEGDRIEFEVFHAVCDGMAALVFLKALVYRYAVLSGAPVQGAEGVIDLAGLPSDEEAEDAFYRYYRPIRFGEVDLKGLMGELPLLLPGTIAEEGYSADYRAVSSSAMAAAAKSMGASFTAFVSGALAYSVEKLTRGRKAVVIMVPVNLRSMFPSKTLRNFVNFVRLVFRPKECRMLADYVRSASEQLKAKATKEEMEKFFATTVRTEKSLALRIAPLWFKILMARIFRFFLKSRQTMIFSNVGKVSLPEGCGLKRVLFNLNVSKTSKVNVGMVTVGGETTVSFTRSITETELEREFFRTLSELGLTAAAI</sequence>
<accession>A0A9D1HQM7</accession>
<reference evidence="1" key="1">
    <citation type="submission" date="2020-10" db="EMBL/GenBank/DDBJ databases">
        <authorList>
            <person name="Gilroy R."/>
        </authorList>
    </citation>
    <scope>NUCLEOTIDE SEQUENCE</scope>
    <source>
        <strain evidence="1">1063</strain>
    </source>
</reference>
<proteinExistence type="predicted"/>